<dbReference type="PANTHER" id="PTHR45266:SF3">
    <property type="entry name" value="OXALOACETATE DECARBOXYLASE ALPHA CHAIN"/>
    <property type="match status" value="1"/>
</dbReference>
<keyword evidence="7 9" id="KW-0275">Fatty acid biosynthesis</keyword>
<dbReference type="InterPro" id="IPR001882">
    <property type="entry name" value="Biotin_BS"/>
</dbReference>
<dbReference type="GO" id="GO:0003989">
    <property type="term" value="F:acetyl-CoA carboxylase activity"/>
    <property type="evidence" value="ECO:0007669"/>
    <property type="project" value="InterPro"/>
</dbReference>
<organism evidence="11 12">
    <name type="scientific">Candidatus Profftella armatura</name>
    <name type="common">Diaphorina cf. continua</name>
    <dbReference type="NCBI Taxonomy" id="2661583"/>
    <lineage>
        <taxon>Bacteria</taxon>
        <taxon>Pseudomonadati</taxon>
        <taxon>Pseudomonadota</taxon>
        <taxon>Betaproteobacteria</taxon>
        <taxon>Candidatus Profftella</taxon>
    </lineage>
</organism>
<sequence length="159" mass="17963">MDLKKLKSLIDLVAKSNIKELEVTEEKNYIRIIKESIQLHDKILMLKSKNLSDQKCNSITSEKKNISVLSSDKLTINDSKKYIIKSPMVGTFYHSSAPNSSPFVEIGSEVKIGTTLCIIEAMKLLNEINSEKQGIIKKILVENEQPVEFGQPLFILKLI</sequence>
<keyword evidence="4 9" id="KW-0444">Lipid biosynthesis</keyword>
<dbReference type="NCBIfam" id="TIGR00531">
    <property type="entry name" value="BCCP"/>
    <property type="match status" value="1"/>
</dbReference>
<protein>
    <recommendedName>
        <fullName evidence="3 9">Biotin carboxyl carrier protein of acetyl-CoA carboxylase</fullName>
    </recommendedName>
</protein>
<dbReference type="CDD" id="cd06850">
    <property type="entry name" value="biotinyl_domain"/>
    <property type="match status" value="1"/>
</dbReference>
<dbReference type="EMBL" id="AP023215">
    <property type="protein sequence ID" value="BCG49484.1"/>
    <property type="molecule type" value="Genomic_DNA"/>
</dbReference>
<dbReference type="PROSITE" id="PS00188">
    <property type="entry name" value="BIOTIN"/>
    <property type="match status" value="1"/>
</dbReference>
<comment type="function">
    <text evidence="1 9">This protein is a component of the acetyl coenzyme A carboxylase complex; first, biotin carboxylase catalyzes the carboxylation of the carrier protein and then the transcarboxylase transfers the carboxyl group to form malonyl-CoA.</text>
</comment>
<gene>
    <name evidence="11" type="primary">accB</name>
    <name evidence="11" type="ORF">PADco_0640</name>
</gene>
<dbReference type="InterPro" id="IPR011053">
    <property type="entry name" value="Single_hybrid_motif"/>
</dbReference>
<evidence type="ECO:0000256" key="6">
    <source>
        <dbReference type="ARBA" id="ARBA00023098"/>
    </source>
</evidence>
<keyword evidence="6 9" id="KW-0443">Lipid metabolism</keyword>
<evidence type="ECO:0000256" key="1">
    <source>
        <dbReference type="ARBA" id="ARBA00003761"/>
    </source>
</evidence>
<dbReference type="GO" id="GO:0006633">
    <property type="term" value="P:fatty acid biosynthetic process"/>
    <property type="evidence" value="ECO:0007669"/>
    <property type="project" value="UniProtKB-UniPathway"/>
</dbReference>
<dbReference type="RefSeq" id="WP_201329828.1">
    <property type="nucleotide sequence ID" value="NZ_AP023215.1"/>
</dbReference>
<dbReference type="UniPathway" id="UPA00094"/>
<proteinExistence type="predicted"/>
<dbReference type="Gene3D" id="2.40.50.100">
    <property type="match status" value="1"/>
</dbReference>
<evidence type="ECO:0000256" key="3">
    <source>
        <dbReference type="ARBA" id="ARBA00017562"/>
    </source>
</evidence>
<dbReference type="InterPro" id="IPR001249">
    <property type="entry name" value="AcCoA_biotinCC"/>
</dbReference>
<dbReference type="GO" id="GO:0009317">
    <property type="term" value="C:acetyl-CoA carboxylase complex"/>
    <property type="evidence" value="ECO:0007669"/>
    <property type="project" value="InterPro"/>
</dbReference>
<dbReference type="InterPro" id="IPR000089">
    <property type="entry name" value="Biotin_lipoyl"/>
</dbReference>
<evidence type="ECO:0000256" key="4">
    <source>
        <dbReference type="ARBA" id="ARBA00022516"/>
    </source>
</evidence>
<evidence type="ECO:0000256" key="5">
    <source>
        <dbReference type="ARBA" id="ARBA00022832"/>
    </source>
</evidence>
<evidence type="ECO:0000259" key="10">
    <source>
        <dbReference type="PROSITE" id="PS50968"/>
    </source>
</evidence>
<evidence type="ECO:0000256" key="2">
    <source>
        <dbReference type="ARBA" id="ARBA00005194"/>
    </source>
</evidence>
<evidence type="ECO:0000256" key="7">
    <source>
        <dbReference type="ARBA" id="ARBA00023160"/>
    </source>
</evidence>
<dbReference type="PANTHER" id="PTHR45266">
    <property type="entry name" value="OXALOACETATE DECARBOXYLASE ALPHA CHAIN"/>
    <property type="match status" value="1"/>
</dbReference>
<dbReference type="Proteomes" id="UP000595708">
    <property type="component" value="Chromosome"/>
</dbReference>
<name>A0A7R6VYQ7_9PROT</name>
<dbReference type="KEGG" id="parm:PADco_0640"/>
<dbReference type="Pfam" id="PF00364">
    <property type="entry name" value="Biotin_lipoyl"/>
    <property type="match status" value="1"/>
</dbReference>
<feature type="domain" description="Lipoyl-binding" evidence="10">
    <location>
        <begin position="81"/>
        <end position="157"/>
    </location>
</feature>
<reference evidence="11 12" key="1">
    <citation type="journal article" date="2020" name="Genome Biol. Evol.">
        <title>Comparative Genomics Underlines Multiple Roles of Profftella, an Obligate Symbiont of Psyllids: Providing Toxins, Vitamins, and Carotenoids.</title>
        <authorList>
            <person name="Nakabachi A."/>
            <person name="Piel J."/>
            <person name="Malenovsky I."/>
            <person name="Hirose Y."/>
        </authorList>
    </citation>
    <scope>NUCLEOTIDE SEQUENCE [LARGE SCALE GENOMIC DNA]</scope>
    <source>
        <strain evidence="11 12">Dco</strain>
    </source>
</reference>
<dbReference type="PROSITE" id="PS50968">
    <property type="entry name" value="BIOTINYL_LIPOYL"/>
    <property type="match status" value="1"/>
</dbReference>
<evidence type="ECO:0000313" key="12">
    <source>
        <dbReference type="Proteomes" id="UP000595708"/>
    </source>
</evidence>
<evidence type="ECO:0000313" key="11">
    <source>
        <dbReference type="EMBL" id="BCG49484.1"/>
    </source>
</evidence>
<evidence type="ECO:0000256" key="9">
    <source>
        <dbReference type="RuleBase" id="RU364072"/>
    </source>
</evidence>
<keyword evidence="12" id="KW-1185">Reference proteome</keyword>
<keyword evidence="5 9" id="KW-0276">Fatty acid metabolism</keyword>
<dbReference type="AlphaFoldDB" id="A0A7R6VYQ7"/>
<comment type="pathway">
    <text evidence="2 9">Lipid metabolism; fatty acid biosynthesis.</text>
</comment>
<dbReference type="SUPFAM" id="SSF51230">
    <property type="entry name" value="Single hybrid motif"/>
    <property type="match status" value="1"/>
</dbReference>
<dbReference type="PRINTS" id="PR01071">
    <property type="entry name" value="ACOABIOTINCC"/>
</dbReference>
<dbReference type="InterPro" id="IPR050709">
    <property type="entry name" value="Biotin_Carboxyl_Carrier/Decarb"/>
</dbReference>
<evidence type="ECO:0000256" key="8">
    <source>
        <dbReference type="ARBA" id="ARBA00023267"/>
    </source>
</evidence>
<accession>A0A7R6VYQ7</accession>
<keyword evidence="8 9" id="KW-0092">Biotin</keyword>
<dbReference type="FunFam" id="2.40.50.100:FF:000003">
    <property type="entry name" value="Acetyl-CoA carboxylase biotin carboxyl carrier protein"/>
    <property type="match status" value="1"/>
</dbReference>